<accession>A0A7S0MUN0</accession>
<dbReference type="PANTHER" id="PTHR43834">
    <property type="entry name" value="GTPASE DER"/>
    <property type="match status" value="1"/>
</dbReference>
<feature type="domain" description="G" evidence="2">
    <location>
        <begin position="2"/>
        <end position="98"/>
    </location>
</feature>
<evidence type="ECO:0008006" key="5">
    <source>
        <dbReference type="Google" id="ProtNLM"/>
    </source>
</evidence>
<reference evidence="4" key="1">
    <citation type="submission" date="2021-01" db="EMBL/GenBank/DDBJ databases">
        <authorList>
            <person name="Corre E."/>
            <person name="Pelletier E."/>
            <person name="Niang G."/>
            <person name="Scheremetjew M."/>
            <person name="Finn R."/>
            <person name="Kale V."/>
            <person name="Holt S."/>
            <person name="Cochrane G."/>
            <person name="Meng A."/>
            <person name="Brown T."/>
            <person name="Cohen L."/>
        </authorList>
    </citation>
    <scope>NUCLEOTIDE SEQUENCE</scope>
    <source>
        <strain evidence="4">CCMP722</strain>
    </source>
</reference>
<dbReference type="AlphaFoldDB" id="A0A7S0MUN0"/>
<evidence type="ECO:0000259" key="3">
    <source>
        <dbReference type="Pfam" id="PF18133"/>
    </source>
</evidence>
<evidence type="ECO:0000259" key="2">
    <source>
        <dbReference type="Pfam" id="PF01926"/>
    </source>
</evidence>
<dbReference type="PANTHER" id="PTHR43834:SF6">
    <property type="entry name" value="GTPASE DER"/>
    <property type="match status" value="1"/>
</dbReference>
<evidence type="ECO:0000256" key="1">
    <source>
        <dbReference type="SAM" id="MobiDB-lite"/>
    </source>
</evidence>
<organism evidence="4">
    <name type="scientific">Pyramimonas obovata</name>
    <dbReference type="NCBI Taxonomy" id="1411642"/>
    <lineage>
        <taxon>Eukaryota</taxon>
        <taxon>Viridiplantae</taxon>
        <taxon>Chlorophyta</taxon>
        <taxon>Pyramimonadophyceae</taxon>
        <taxon>Pyramimonadales</taxon>
        <taxon>Pyramimonadaceae</taxon>
        <taxon>Pyramimonas</taxon>
        <taxon>Pyramimonas incertae sedis</taxon>
    </lineage>
</organism>
<proteinExistence type="predicted"/>
<evidence type="ECO:0000313" key="4">
    <source>
        <dbReference type="EMBL" id="CAD8651486.1"/>
    </source>
</evidence>
<dbReference type="Gene3D" id="3.40.50.300">
    <property type="entry name" value="P-loop containing nucleotide triphosphate hydrolases"/>
    <property type="match status" value="1"/>
</dbReference>
<feature type="region of interest" description="Disordered" evidence="1">
    <location>
        <begin position="359"/>
        <end position="397"/>
    </location>
</feature>
<gene>
    <name evidence="4" type="ORF">POBO1169_LOCUS2012</name>
</gene>
<dbReference type="InterPro" id="IPR040644">
    <property type="entry name" value="HydF_tetramer"/>
</dbReference>
<dbReference type="InterPro" id="IPR027417">
    <property type="entry name" value="P-loop_NTPase"/>
</dbReference>
<dbReference type="Pfam" id="PF01926">
    <property type="entry name" value="MMR_HSR1"/>
    <property type="match status" value="1"/>
</dbReference>
<dbReference type="SUPFAM" id="SSF52540">
    <property type="entry name" value="P-loop containing nucleoside triphosphate hydrolases"/>
    <property type="match status" value="1"/>
</dbReference>
<dbReference type="Gene3D" id="3.40.50.11420">
    <property type="match status" value="1"/>
</dbReference>
<dbReference type="GO" id="GO:0005525">
    <property type="term" value="F:GTP binding"/>
    <property type="evidence" value="ECO:0007669"/>
    <property type="project" value="InterPro"/>
</dbReference>
<dbReference type="EMBL" id="HBFA01003990">
    <property type="protein sequence ID" value="CAD8651486.1"/>
    <property type="molecule type" value="Transcribed_RNA"/>
</dbReference>
<name>A0A7S0MUN0_9CHLO</name>
<protein>
    <recommendedName>
        <fullName evidence="5">G domain-containing protein</fullName>
    </recommendedName>
</protein>
<dbReference type="InterPro" id="IPR006073">
    <property type="entry name" value="GTP-bd"/>
</dbReference>
<dbReference type="Gene3D" id="3.40.50.11410">
    <property type="match status" value="1"/>
</dbReference>
<sequence>MNAGKSTLVNALTRQNTSIVDATPGTTADTKIALMELHEIGPVKIFDTAGINEAGELGDKKARKTLAALKETDAAVIVVNAVALAQAGTDAARLAEVLEWEKQLVALGRRYGSTPMLVVNQKRVNGRAVPVPPELMAAIKRILAPPGGDLLAVQADLSNDAGRQSITNFLQAEILKVKRDGDAVPAIPAQFLSEDAVVFLNIPMDAETPTMRLLRPQALVQEEAIRHFATTIAYRMNLNHARSDNPAEVAHERARFNRALQPVLDHKGPKLIITDSQAVDILHPWTLDEAGAPLVPFTTYSIAMINRMSGGRLQTFVDGVEALKQLREGDRVLVAEACNHNRITDNCNDIGMVQIPQVGTPSRSDAPMQAWESRQVGRAQGPVSASPPPPSITDPGARNDLMISELLTHSNETSSVIHDSLLFQNKV</sequence>
<feature type="domain" description="Hydrogen maturase F tetramerization" evidence="3">
    <location>
        <begin position="315"/>
        <end position="358"/>
    </location>
</feature>
<dbReference type="Pfam" id="PF18133">
    <property type="entry name" value="HydF_tetramer"/>
    <property type="match status" value="1"/>
</dbReference>